<accession>A0A5A8CB21</accession>
<evidence type="ECO:0008006" key="15">
    <source>
        <dbReference type="Google" id="ProtNLM"/>
    </source>
</evidence>
<dbReference type="Pfam" id="PF02212">
    <property type="entry name" value="GED"/>
    <property type="match status" value="1"/>
</dbReference>
<dbReference type="Proteomes" id="UP000324907">
    <property type="component" value="Unassembled WGS sequence"/>
</dbReference>
<dbReference type="PROSITE" id="PS51388">
    <property type="entry name" value="GED"/>
    <property type="match status" value="1"/>
</dbReference>
<dbReference type="Proteomes" id="UP000323011">
    <property type="component" value="Unassembled WGS sequence"/>
</dbReference>
<protein>
    <recommendedName>
        <fullName evidence="15">Dynamin-type G domain-containing protein</fullName>
    </recommendedName>
</protein>
<feature type="compositionally biased region" description="Low complexity" evidence="4">
    <location>
        <begin position="83"/>
        <end position="93"/>
    </location>
</feature>
<evidence type="ECO:0000313" key="10">
    <source>
        <dbReference type="EMBL" id="KAA0167080.1"/>
    </source>
</evidence>
<keyword evidence="12" id="KW-1185">Reference proteome</keyword>
<dbReference type="InterPro" id="IPR022812">
    <property type="entry name" value="Dynamin"/>
</dbReference>
<dbReference type="Pfam" id="PF00350">
    <property type="entry name" value="Dynamin_N"/>
    <property type="match status" value="1"/>
</dbReference>
<feature type="domain" description="GED" evidence="5">
    <location>
        <begin position="683"/>
        <end position="774"/>
    </location>
</feature>
<evidence type="ECO:0000256" key="2">
    <source>
        <dbReference type="ARBA" id="ARBA00023134"/>
    </source>
</evidence>
<dbReference type="Gene3D" id="1.20.120.1240">
    <property type="entry name" value="Dynamin, middle domain"/>
    <property type="match status" value="1"/>
</dbReference>
<keyword evidence="2 3" id="KW-0342">GTP-binding</keyword>
<dbReference type="GO" id="GO:0005737">
    <property type="term" value="C:cytoplasm"/>
    <property type="evidence" value="ECO:0007669"/>
    <property type="project" value="TreeGrafter"/>
</dbReference>
<dbReference type="GO" id="GO:0005874">
    <property type="term" value="C:microtubule"/>
    <property type="evidence" value="ECO:0007669"/>
    <property type="project" value="TreeGrafter"/>
</dbReference>
<evidence type="ECO:0000256" key="4">
    <source>
        <dbReference type="SAM" id="MobiDB-lite"/>
    </source>
</evidence>
<dbReference type="GO" id="GO:0005525">
    <property type="term" value="F:GTP binding"/>
    <property type="evidence" value="ECO:0007669"/>
    <property type="project" value="UniProtKB-KW"/>
</dbReference>
<dbReference type="PANTHER" id="PTHR11566:SF21">
    <property type="entry name" value="DYNAMIN RELATED PROTEIN 1, ISOFORM A"/>
    <property type="match status" value="1"/>
</dbReference>
<dbReference type="GO" id="GO:0008017">
    <property type="term" value="F:microtubule binding"/>
    <property type="evidence" value="ECO:0007669"/>
    <property type="project" value="TreeGrafter"/>
</dbReference>
<dbReference type="PROSITE" id="PS00410">
    <property type="entry name" value="G_DYNAMIN_1"/>
    <property type="match status" value="1"/>
</dbReference>
<dbReference type="EMBL" id="VLTM01000127">
    <property type="protein sequence ID" value="KAA0150125.1"/>
    <property type="molecule type" value="Genomic_DNA"/>
</dbReference>
<feature type="compositionally biased region" description="Gly residues" evidence="4">
    <location>
        <begin position="94"/>
        <end position="110"/>
    </location>
</feature>
<dbReference type="InterPro" id="IPR045063">
    <property type="entry name" value="Dynamin_N"/>
</dbReference>
<evidence type="ECO:0000313" key="11">
    <source>
        <dbReference type="Proteomes" id="UP000322899"/>
    </source>
</evidence>
<proteinExistence type="inferred from homology"/>
<dbReference type="OMA" id="IQRRKEC"/>
<reference evidence="11 12" key="1">
    <citation type="submission" date="2019-07" db="EMBL/GenBank/DDBJ databases">
        <title>Genomes of Cafeteria roenbergensis.</title>
        <authorList>
            <person name="Fischer M.G."/>
            <person name="Hackl T."/>
            <person name="Roman M."/>
        </authorList>
    </citation>
    <scope>NUCLEOTIDE SEQUENCE [LARGE SCALE GENOMIC DNA]</scope>
    <source>
        <strain evidence="7 12">BVI</strain>
        <strain evidence="8 14">Cflag</strain>
        <strain evidence="10 11">E4-10P</strain>
        <strain evidence="9 13">RCC970-E3</strain>
    </source>
</reference>
<dbReference type="PROSITE" id="PS51718">
    <property type="entry name" value="G_DYNAMIN_2"/>
    <property type="match status" value="1"/>
</dbReference>
<dbReference type="OrthoDB" id="5061070at2759"/>
<evidence type="ECO:0000313" key="14">
    <source>
        <dbReference type="Proteomes" id="UP000325113"/>
    </source>
</evidence>
<evidence type="ECO:0000259" key="6">
    <source>
        <dbReference type="PROSITE" id="PS51718"/>
    </source>
</evidence>
<dbReference type="Gene3D" id="3.40.50.300">
    <property type="entry name" value="P-loop containing nucleotide triphosphate hydrolases"/>
    <property type="match status" value="1"/>
</dbReference>
<gene>
    <name evidence="10" type="ORF">FNF27_07408</name>
    <name evidence="9" type="ORF">FNF28_03887</name>
    <name evidence="7" type="ORF">FNF29_07798</name>
    <name evidence="8" type="ORF">FNF31_07076</name>
</gene>
<dbReference type="InterPro" id="IPR030381">
    <property type="entry name" value="G_DYNAMIN_dom"/>
</dbReference>
<name>A0A5A8CB21_CAFRO</name>
<evidence type="ECO:0000313" key="8">
    <source>
        <dbReference type="EMBL" id="KAA0150125.1"/>
    </source>
</evidence>
<evidence type="ECO:0000256" key="3">
    <source>
        <dbReference type="RuleBase" id="RU003932"/>
    </source>
</evidence>
<dbReference type="InterPro" id="IPR003130">
    <property type="entry name" value="GED"/>
</dbReference>
<feature type="domain" description="Dynamin-type G" evidence="6">
    <location>
        <begin position="22"/>
        <end position="348"/>
    </location>
</feature>
<comment type="caution">
    <text evidence="8">The sequence shown here is derived from an EMBL/GenBank/DDBJ whole genome shotgun (WGS) entry which is preliminary data.</text>
</comment>
<comment type="similarity">
    <text evidence="3">Belongs to the TRAFAC class dynamin-like GTPase superfamily. Dynamin/Fzo/YdjA family.</text>
</comment>
<feature type="region of interest" description="Disordered" evidence="4">
    <location>
        <begin position="76"/>
        <end position="136"/>
    </location>
</feature>
<dbReference type="GO" id="GO:0003924">
    <property type="term" value="F:GTPase activity"/>
    <property type="evidence" value="ECO:0007669"/>
    <property type="project" value="InterPro"/>
</dbReference>
<dbReference type="Proteomes" id="UP000325113">
    <property type="component" value="Unassembled WGS sequence"/>
</dbReference>
<dbReference type="PANTHER" id="PTHR11566">
    <property type="entry name" value="DYNAMIN"/>
    <property type="match status" value="1"/>
</dbReference>
<evidence type="ECO:0000313" key="9">
    <source>
        <dbReference type="EMBL" id="KAA0164347.1"/>
    </source>
</evidence>
<evidence type="ECO:0000313" key="12">
    <source>
        <dbReference type="Proteomes" id="UP000323011"/>
    </source>
</evidence>
<dbReference type="SMART" id="SM00053">
    <property type="entry name" value="DYNc"/>
    <property type="match status" value="1"/>
</dbReference>
<dbReference type="CDD" id="cd08771">
    <property type="entry name" value="DLP_1"/>
    <property type="match status" value="1"/>
</dbReference>
<dbReference type="SUPFAM" id="SSF52540">
    <property type="entry name" value="P-loop containing nucleoside triphosphate hydrolases"/>
    <property type="match status" value="1"/>
</dbReference>
<dbReference type="Proteomes" id="UP000322899">
    <property type="component" value="Unassembled WGS sequence"/>
</dbReference>
<dbReference type="SMART" id="SM00302">
    <property type="entry name" value="GED"/>
    <property type="match status" value="1"/>
</dbReference>
<dbReference type="EMBL" id="VLTN01000077">
    <property type="protein sequence ID" value="KAA0146822.1"/>
    <property type="molecule type" value="Genomic_DNA"/>
</dbReference>
<dbReference type="InterPro" id="IPR000375">
    <property type="entry name" value="Dynamin_stalk"/>
</dbReference>
<evidence type="ECO:0000256" key="1">
    <source>
        <dbReference type="ARBA" id="ARBA00022741"/>
    </source>
</evidence>
<evidence type="ECO:0000313" key="13">
    <source>
        <dbReference type="Proteomes" id="UP000324907"/>
    </source>
</evidence>
<dbReference type="GO" id="GO:0016020">
    <property type="term" value="C:membrane"/>
    <property type="evidence" value="ECO:0007669"/>
    <property type="project" value="TreeGrafter"/>
</dbReference>
<dbReference type="EMBL" id="VLTL01000057">
    <property type="protein sequence ID" value="KAA0164347.1"/>
    <property type="molecule type" value="Genomic_DNA"/>
</dbReference>
<dbReference type="EMBL" id="VLTO01000083">
    <property type="protein sequence ID" value="KAA0167080.1"/>
    <property type="molecule type" value="Genomic_DNA"/>
</dbReference>
<dbReference type="PRINTS" id="PR00195">
    <property type="entry name" value="DYNAMIN"/>
</dbReference>
<dbReference type="InterPro" id="IPR020850">
    <property type="entry name" value="GED_dom"/>
</dbReference>
<dbReference type="InterPro" id="IPR019762">
    <property type="entry name" value="Dynamin_GTPase_CS"/>
</dbReference>
<dbReference type="InterPro" id="IPR001401">
    <property type="entry name" value="Dynamin_GTPase"/>
</dbReference>
<keyword evidence="1 3" id="KW-0547">Nucleotide-binding</keyword>
<dbReference type="InterPro" id="IPR027417">
    <property type="entry name" value="P-loop_NTPase"/>
</dbReference>
<evidence type="ECO:0000259" key="5">
    <source>
        <dbReference type="PROSITE" id="PS51388"/>
    </source>
</evidence>
<dbReference type="AlphaFoldDB" id="A0A5A8CB21"/>
<sequence>MDALIPIINRLQDVFNCIGRPPVDLPQIVVIGSQSCGKSSVLESIVGRDFLPRGTGIVTRRPMVLQLYNVPAAPSMDRSRQKASSLGTSASSGSAGGAAHDGGAASGGKDAGAAAAAAEGEDEDAEPRAAGGEWGEFLHRPGKRFYDFGEIRSEIARETDRIAGRNKGISSTPITLKIFSPNVLNLTLVDLPGITRLPVGDQPADIEEQVRDLCLEFIRKPSAIILAVSAANTDITNSDALQLAQEVDPEGDRTIGVLTKLDLMDRGTDAIDVLLGRVIPLRRGFVGVVCRSQRDIVDATSVEAARAKEHEFFATHAAYRSVAGRMGIPFLIALLNAILMASVRRSLPEIKSKITAMLLDITSDLDALGEPVHAQSTATQGALLLSLLSRFAANFVDVIDGRSEDVVSEPMLVGGSRIGMVFDQHFARRVASMGALDGIADHDIRLALRNAAGPRGALFVPEDAFVILVKRAVRRLEPAGIECVEAVYHELLQIAQRAHPTELARFGELKEKITDTVQALLRRALVPSQTMVSNLVHVELAHVNIKHPDFPDVNEVMGEVQAVLSDMDPENPGLPGLDDGSLPPRDLDGGAAAAAVSRAPGSVRSAVTYRSPVTGKPLGLGAERLAMSMRGLDSFGGARGPHRGAAPRMSSLREGLAAEGVGLPHEIDAMLREQPTLDEYCQVELMKRLLCGYFEIVRKTFIDMVPKTVMCFLVNHSKEHIQAELVRVLYSEAMFDDLLRETDNVSAKRRACVEMRSLLVRALDIVNEVRDFHVLG</sequence>
<dbReference type="Pfam" id="PF01031">
    <property type="entry name" value="Dynamin_M"/>
    <property type="match status" value="1"/>
</dbReference>
<evidence type="ECO:0000313" key="7">
    <source>
        <dbReference type="EMBL" id="KAA0146822.1"/>
    </source>
</evidence>
<organism evidence="8 14">
    <name type="scientific">Cafeteria roenbergensis</name>
    <name type="common">Marine flagellate</name>
    <dbReference type="NCBI Taxonomy" id="33653"/>
    <lineage>
        <taxon>Eukaryota</taxon>
        <taxon>Sar</taxon>
        <taxon>Stramenopiles</taxon>
        <taxon>Bigyra</taxon>
        <taxon>Opalozoa</taxon>
        <taxon>Bicosoecida</taxon>
        <taxon>Cafeteriaceae</taxon>
        <taxon>Cafeteria</taxon>
    </lineage>
</organism>